<dbReference type="InterPro" id="IPR052761">
    <property type="entry name" value="Fungal_Detox/Toxin_TFs"/>
</dbReference>
<evidence type="ECO:0000259" key="7">
    <source>
        <dbReference type="PROSITE" id="PS50048"/>
    </source>
</evidence>
<dbReference type="Gene3D" id="4.10.240.10">
    <property type="entry name" value="Zn(2)-C6 fungal-type DNA-binding domain"/>
    <property type="match status" value="1"/>
</dbReference>
<dbReference type="PROSITE" id="PS00463">
    <property type="entry name" value="ZN2_CY6_FUNGAL_1"/>
    <property type="match status" value="1"/>
</dbReference>
<dbReference type="GO" id="GO:0008270">
    <property type="term" value="F:zinc ion binding"/>
    <property type="evidence" value="ECO:0007669"/>
    <property type="project" value="InterPro"/>
</dbReference>
<dbReference type="SMART" id="SM00066">
    <property type="entry name" value="GAL4"/>
    <property type="match status" value="1"/>
</dbReference>
<dbReference type="InterPro" id="IPR001138">
    <property type="entry name" value="Zn2Cys6_DnaBD"/>
</dbReference>
<keyword evidence="4" id="KW-0804">Transcription</keyword>
<dbReference type="PROSITE" id="PS50048">
    <property type="entry name" value="ZN2_CY6_FUNGAL_2"/>
    <property type="match status" value="1"/>
</dbReference>
<dbReference type="GO" id="GO:0000981">
    <property type="term" value="F:DNA-binding transcription factor activity, RNA polymerase II-specific"/>
    <property type="evidence" value="ECO:0007669"/>
    <property type="project" value="InterPro"/>
</dbReference>
<dbReference type="InterPro" id="IPR036864">
    <property type="entry name" value="Zn2-C6_fun-type_DNA-bd_sf"/>
</dbReference>
<dbReference type="CDD" id="cd00067">
    <property type="entry name" value="GAL4"/>
    <property type="match status" value="1"/>
</dbReference>
<dbReference type="GO" id="GO:0003677">
    <property type="term" value="F:DNA binding"/>
    <property type="evidence" value="ECO:0007669"/>
    <property type="project" value="UniProtKB-KW"/>
</dbReference>
<evidence type="ECO:0000256" key="3">
    <source>
        <dbReference type="ARBA" id="ARBA00023125"/>
    </source>
</evidence>
<keyword evidence="5" id="KW-0539">Nucleus</keyword>
<evidence type="ECO:0000313" key="8">
    <source>
        <dbReference type="EMBL" id="KAE8385277.1"/>
    </source>
</evidence>
<dbReference type="CDD" id="cd12148">
    <property type="entry name" value="fungal_TF_MHR"/>
    <property type="match status" value="1"/>
</dbReference>
<dbReference type="Pfam" id="PF04082">
    <property type="entry name" value="Fungal_trans"/>
    <property type="match status" value="1"/>
</dbReference>
<evidence type="ECO:0000256" key="1">
    <source>
        <dbReference type="ARBA" id="ARBA00022723"/>
    </source>
</evidence>
<dbReference type="EMBL" id="ML735339">
    <property type="protein sequence ID" value="KAE8385277.1"/>
    <property type="molecule type" value="Genomic_DNA"/>
</dbReference>
<keyword evidence="2" id="KW-0805">Transcription regulation</keyword>
<dbReference type="SMART" id="SM00906">
    <property type="entry name" value="Fungal_trans"/>
    <property type="match status" value="1"/>
</dbReference>
<dbReference type="GO" id="GO:0009893">
    <property type="term" value="P:positive regulation of metabolic process"/>
    <property type="evidence" value="ECO:0007669"/>
    <property type="project" value="UniProtKB-ARBA"/>
</dbReference>
<protein>
    <submittedName>
        <fullName evidence="8">C6 transcription factor</fullName>
    </submittedName>
</protein>
<proteinExistence type="predicted"/>
<dbReference type="OrthoDB" id="4161332at2759"/>
<dbReference type="GO" id="GO:0006351">
    <property type="term" value="P:DNA-templated transcription"/>
    <property type="evidence" value="ECO:0007669"/>
    <property type="project" value="InterPro"/>
</dbReference>
<feature type="domain" description="Zn(2)-C6 fungal-type" evidence="7">
    <location>
        <begin position="11"/>
        <end position="43"/>
    </location>
</feature>
<dbReference type="SUPFAM" id="SSF57701">
    <property type="entry name" value="Zn2/Cys6 DNA-binding domain"/>
    <property type="match status" value="1"/>
</dbReference>
<dbReference type="AlphaFoldDB" id="A0A5N7BUU3"/>
<sequence length="664" mass="75332">MSARRHRSAVACQHCRQRKVRCSFTVTGVPCIGCTQDGTECVIPQGKAQTPRIRQPAPQINQLGPETSPRVAEDFRRSMPPRPSGPVDAFTLARIAPQIERPKSVGDVVDTNPSPDDNRSLDEERTGAEIATTALGRNRRAGQAPFYTGESPGFGSVLDLCSPPQQPVQRHILLQPKTSIPLSAEDRDYLQYKGVFNMPRSDTCDELLRAYFHHVHPIFPVVDATTFLKTYPSGESNQCNLLLLWSMLFVAANYISVDTWKREGYSSRKEMKDTLYSRAKCMYHNSGETDNTVLLQSALLLGFYHSEVDMHMQPWYWTGTAISLCQIMGLHRCPVSAWSNSSIPESQQRLWRRLWWTCFFRDRWLSLTMGRPLRIDLNDCDTVLPSSDDMLNDLIGLPESVANVYIPTDLPRLADCWVTMIHLSKLLGDVLTLSYRPFGPYPSLQQVEAIEAEIRHIQFPNNYRTDPSRLATFYLYHLQLHYQSLLITFYRPFITKIPEGLPAVQQQAWQSQIRNKLDAAALQTNSILDNLAREKLLEFAGPMTPPLLVPAMHVHLLNCKSSDGLSRRLGLNKLELCMMILEQMQHTHPSCSVFRGIFLGAIRQIFPDYMARPSMPETTPAEYHIPQDAPFDDPALGMVISDDVIGALMNEGSIYNFWETLNWM</sequence>
<name>A0A5N7BUU3_PETAA</name>
<organism evidence="8">
    <name type="scientific">Petromyces alliaceus</name>
    <name type="common">Aspergillus alliaceus</name>
    <dbReference type="NCBI Taxonomy" id="209559"/>
    <lineage>
        <taxon>Eukaryota</taxon>
        <taxon>Fungi</taxon>
        <taxon>Dikarya</taxon>
        <taxon>Ascomycota</taxon>
        <taxon>Pezizomycotina</taxon>
        <taxon>Eurotiomycetes</taxon>
        <taxon>Eurotiomycetidae</taxon>
        <taxon>Eurotiales</taxon>
        <taxon>Aspergillaceae</taxon>
        <taxon>Aspergillus</taxon>
        <taxon>Aspergillus subgen. Circumdati</taxon>
    </lineage>
</organism>
<dbReference type="Proteomes" id="UP000326877">
    <property type="component" value="Unassembled WGS sequence"/>
</dbReference>
<accession>A0A5N7BUU3</accession>
<dbReference type="PANTHER" id="PTHR47425:SF3">
    <property type="entry name" value="ZN(II)2CYS6 TRANSCRIPTION FACTOR (EUROFUNG)"/>
    <property type="match status" value="1"/>
</dbReference>
<dbReference type="Pfam" id="PF00172">
    <property type="entry name" value="Zn_clus"/>
    <property type="match status" value="1"/>
</dbReference>
<feature type="region of interest" description="Disordered" evidence="6">
    <location>
        <begin position="104"/>
        <end position="124"/>
    </location>
</feature>
<keyword evidence="1" id="KW-0479">Metal-binding</keyword>
<evidence type="ECO:0000256" key="4">
    <source>
        <dbReference type="ARBA" id="ARBA00023163"/>
    </source>
</evidence>
<dbReference type="InterPro" id="IPR007219">
    <property type="entry name" value="XnlR_reg_dom"/>
</dbReference>
<reference evidence="8" key="1">
    <citation type="submission" date="2019-04" db="EMBL/GenBank/DDBJ databases">
        <title>Friends and foes A comparative genomics studyof 23 Aspergillus species from section Flavi.</title>
        <authorList>
            <consortium name="DOE Joint Genome Institute"/>
            <person name="Kjaerbolling I."/>
            <person name="Vesth T."/>
            <person name="Frisvad J.C."/>
            <person name="Nybo J.L."/>
            <person name="Theobald S."/>
            <person name="Kildgaard S."/>
            <person name="Isbrandt T."/>
            <person name="Kuo A."/>
            <person name="Sato A."/>
            <person name="Lyhne E.K."/>
            <person name="Kogle M.E."/>
            <person name="Wiebenga A."/>
            <person name="Kun R.S."/>
            <person name="Lubbers R.J."/>
            <person name="Makela M.R."/>
            <person name="Barry K."/>
            <person name="Chovatia M."/>
            <person name="Clum A."/>
            <person name="Daum C."/>
            <person name="Haridas S."/>
            <person name="He G."/>
            <person name="LaButti K."/>
            <person name="Lipzen A."/>
            <person name="Mondo S."/>
            <person name="Riley R."/>
            <person name="Salamov A."/>
            <person name="Simmons B.A."/>
            <person name="Magnuson J.K."/>
            <person name="Henrissat B."/>
            <person name="Mortensen U.H."/>
            <person name="Larsen T.O."/>
            <person name="Devries R.P."/>
            <person name="Grigoriev I.V."/>
            <person name="Machida M."/>
            <person name="Baker S.E."/>
            <person name="Andersen M.R."/>
        </authorList>
    </citation>
    <scope>NUCLEOTIDE SEQUENCE [LARGE SCALE GENOMIC DNA]</scope>
    <source>
        <strain evidence="8">IBT 14317</strain>
    </source>
</reference>
<gene>
    <name evidence="8" type="ORF">BDV23DRAFT_165167</name>
</gene>
<evidence type="ECO:0000256" key="2">
    <source>
        <dbReference type="ARBA" id="ARBA00023015"/>
    </source>
</evidence>
<dbReference type="PANTHER" id="PTHR47425">
    <property type="entry name" value="FARB-RELATED"/>
    <property type="match status" value="1"/>
</dbReference>
<evidence type="ECO:0000256" key="5">
    <source>
        <dbReference type="ARBA" id="ARBA00023242"/>
    </source>
</evidence>
<keyword evidence="3" id="KW-0238">DNA-binding</keyword>
<evidence type="ECO:0000256" key="6">
    <source>
        <dbReference type="SAM" id="MobiDB-lite"/>
    </source>
</evidence>